<evidence type="ECO:0000313" key="2">
    <source>
        <dbReference type="EMBL" id="GAA3134973.1"/>
    </source>
</evidence>
<keyword evidence="1" id="KW-1133">Transmembrane helix</keyword>
<keyword evidence="1" id="KW-0472">Membrane</keyword>
<evidence type="ECO:0000256" key="1">
    <source>
        <dbReference type="SAM" id="Phobius"/>
    </source>
</evidence>
<sequence length="61" mass="6236">MDHPGTVPAVRQLIGEIVTITIVLGLAGLAVLVVSVVTLAVLGVLALVTGREQDGTQTFGR</sequence>
<keyword evidence="3" id="KW-1185">Reference proteome</keyword>
<evidence type="ECO:0000313" key="3">
    <source>
        <dbReference type="Proteomes" id="UP001500320"/>
    </source>
</evidence>
<name>A0ABP6N3N6_9ACTN</name>
<proteinExistence type="predicted"/>
<gene>
    <name evidence="2" type="ORF">GCM10010466_27270</name>
</gene>
<dbReference type="Proteomes" id="UP001500320">
    <property type="component" value="Unassembled WGS sequence"/>
</dbReference>
<feature type="transmembrane region" description="Helical" evidence="1">
    <location>
        <begin position="20"/>
        <end position="48"/>
    </location>
</feature>
<organism evidence="2 3">
    <name type="scientific">Planomonospora alba</name>
    <dbReference type="NCBI Taxonomy" id="161354"/>
    <lineage>
        <taxon>Bacteria</taxon>
        <taxon>Bacillati</taxon>
        <taxon>Actinomycetota</taxon>
        <taxon>Actinomycetes</taxon>
        <taxon>Streptosporangiales</taxon>
        <taxon>Streptosporangiaceae</taxon>
        <taxon>Planomonospora</taxon>
    </lineage>
</organism>
<protein>
    <submittedName>
        <fullName evidence="2">Uncharacterized protein</fullName>
    </submittedName>
</protein>
<reference evidence="3" key="1">
    <citation type="journal article" date="2019" name="Int. J. Syst. Evol. Microbiol.">
        <title>The Global Catalogue of Microorganisms (GCM) 10K type strain sequencing project: providing services to taxonomists for standard genome sequencing and annotation.</title>
        <authorList>
            <consortium name="The Broad Institute Genomics Platform"/>
            <consortium name="The Broad Institute Genome Sequencing Center for Infectious Disease"/>
            <person name="Wu L."/>
            <person name="Ma J."/>
        </authorList>
    </citation>
    <scope>NUCLEOTIDE SEQUENCE [LARGE SCALE GENOMIC DNA]</scope>
    <source>
        <strain evidence="3">JCM 9373</strain>
    </source>
</reference>
<keyword evidence="1" id="KW-0812">Transmembrane</keyword>
<comment type="caution">
    <text evidence="2">The sequence shown here is derived from an EMBL/GenBank/DDBJ whole genome shotgun (WGS) entry which is preliminary data.</text>
</comment>
<dbReference type="EMBL" id="BAAAUT010000019">
    <property type="protein sequence ID" value="GAA3134973.1"/>
    <property type="molecule type" value="Genomic_DNA"/>
</dbReference>
<accession>A0ABP6N3N6</accession>